<dbReference type="AlphaFoldDB" id="M0CJG9"/>
<proteinExistence type="predicted"/>
<comment type="caution">
    <text evidence="2">The sequence shown here is derived from an EMBL/GenBank/DDBJ whole genome shotgun (WGS) entry which is preliminary data.</text>
</comment>
<organism evidence="2 3">
    <name type="scientific">Haloterrigena salina JCM 13891</name>
    <dbReference type="NCBI Taxonomy" id="1227488"/>
    <lineage>
        <taxon>Archaea</taxon>
        <taxon>Methanobacteriati</taxon>
        <taxon>Methanobacteriota</taxon>
        <taxon>Stenosarchaea group</taxon>
        <taxon>Halobacteria</taxon>
        <taxon>Halobacteriales</taxon>
        <taxon>Natrialbaceae</taxon>
        <taxon>Haloterrigena</taxon>
    </lineage>
</organism>
<dbReference type="eggNOG" id="arCOG10133">
    <property type="taxonomic scope" value="Archaea"/>
</dbReference>
<dbReference type="EMBL" id="AOIS01000011">
    <property type="protein sequence ID" value="ELZ23440.1"/>
    <property type="molecule type" value="Genomic_DNA"/>
</dbReference>
<evidence type="ECO:0000256" key="1">
    <source>
        <dbReference type="SAM" id="MobiDB-lite"/>
    </source>
</evidence>
<sequence>MKAGGASIGALLLGFTHGTEPAAASTTSSGSEINLTPEVPQWAYDIWQNAPDDPRDEWPTEDGTGYSGRSGDLTNAINSASGSAIVDLGSGGEYEMQTSPSSASLVGLIGDPNDPPTVYLTMTGTCWEMSPDELVLEGITFDISETSDVSLLRSYGISDRLHVRDVTLRGERERVATGGGNRSNFLAQMGPNGEGLIERLSLPDGCIEDLNSSGDYAIPAGADPSHEGRNVWKDCYVEGFRDNGYYVRNSPGHNLLWNCEALNNARTNMRIGENDSIVGGHSEINTDFPHEEPDEPGRALGNDGPEFDKVVGLTCVLEGDDWGSAGFMHWSGGGTPAEGGRLYNTVFHFKSGDSTPIRVDSSANPVSTYEDCYILDETSGNETFAVGYFRVGDSEPQPGTVTLNGGNQVDSNADTTFRMGADGTLNTADGSSYSNTAVSASQAGVEASLTPDDFPTFYFDYEDDTGGGSDGQIDLGTDNNADSTSNENGIHFEAKQEIDSIHLTISQNSEGFTTCRLRDATSTDLIAEKDVSNSEGFTTCRLRDATSTDLIAEKDVSDLQAGDSFEMTPAGGLEADTYLITLDADGSEWTRGRFEDPSFPYTNDDLTVIEGIYSSGGSSTTGVRYSFTAIAAIDGLETGDRLNLGTDNNANASSNENGVHFETEQEFDGIQLTISQNSEGFTTCRLRDATSTDLIAEKDVSQNSEGFTTCRLRDATSTDLIAEKDVSDLQAGDTFNMIPNNGLDADTYLITLDANGSEWTRGRFENPSYPYSNSDLTVLEGIYSSGGSSTTGVRYSFTAIAGIHTA</sequence>
<evidence type="ECO:0000313" key="3">
    <source>
        <dbReference type="Proteomes" id="UP000011657"/>
    </source>
</evidence>
<evidence type="ECO:0000313" key="2">
    <source>
        <dbReference type="EMBL" id="ELZ23440.1"/>
    </source>
</evidence>
<keyword evidence="3" id="KW-1185">Reference proteome</keyword>
<accession>M0CJG9</accession>
<name>M0CJG9_9EURY</name>
<dbReference type="PATRIC" id="fig|1227488.3.peg.556"/>
<dbReference type="Proteomes" id="UP000011657">
    <property type="component" value="Unassembled WGS sequence"/>
</dbReference>
<protein>
    <submittedName>
        <fullName evidence="2">Uncharacterized protein</fullName>
    </submittedName>
</protein>
<reference evidence="2 3" key="1">
    <citation type="journal article" date="2014" name="PLoS Genet.">
        <title>Phylogenetically driven sequencing of extremely halophilic archaea reveals strategies for static and dynamic osmo-response.</title>
        <authorList>
            <person name="Becker E.A."/>
            <person name="Seitzer P.M."/>
            <person name="Tritt A."/>
            <person name="Larsen D."/>
            <person name="Krusor M."/>
            <person name="Yao A.I."/>
            <person name="Wu D."/>
            <person name="Madern D."/>
            <person name="Eisen J.A."/>
            <person name="Darling A.E."/>
            <person name="Facciotti M.T."/>
        </authorList>
    </citation>
    <scope>NUCLEOTIDE SEQUENCE [LARGE SCALE GENOMIC DNA]</scope>
    <source>
        <strain evidence="2 3">JCM 13891</strain>
    </source>
</reference>
<gene>
    <name evidence="2" type="ORF">C477_02804</name>
</gene>
<feature type="region of interest" description="Disordered" evidence="1">
    <location>
        <begin position="48"/>
        <end position="73"/>
    </location>
</feature>